<dbReference type="InterPro" id="IPR003305">
    <property type="entry name" value="CenC_carb-bd"/>
</dbReference>
<dbReference type="Gene3D" id="3.20.20.80">
    <property type="entry name" value="Glycosidases"/>
    <property type="match status" value="1"/>
</dbReference>
<protein>
    <submittedName>
        <fullName evidence="6">Carbohydrate binding domain-containing protein</fullName>
    </submittedName>
</protein>
<dbReference type="Pfam" id="PF02449">
    <property type="entry name" value="Glyco_hydro_42"/>
    <property type="match status" value="1"/>
</dbReference>
<evidence type="ECO:0000256" key="3">
    <source>
        <dbReference type="SAM" id="SignalP"/>
    </source>
</evidence>
<dbReference type="Gene3D" id="2.60.120.260">
    <property type="entry name" value="Galactose-binding domain-like"/>
    <property type="match status" value="2"/>
</dbReference>
<dbReference type="EMBL" id="JACRTE010000004">
    <property type="protein sequence ID" value="MBC8596205.1"/>
    <property type="molecule type" value="Genomic_DNA"/>
</dbReference>
<dbReference type="InterPro" id="IPR008979">
    <property type="entry name" value="Galactose-bd-like_sf"/>
</dbReference>
<evidence type="ECO:0000256" key="1">
    <source>
        <dbReference type="ARBA" id="ARBA00022801"/>
    </source>
</evidence>
<dbReference type="RefSeq" id="WP_262431733.1">
    <property type="nucleotide sequence ID" value="NZ_JACRTE010000004.1"/>
</dbReference>
<keyword evidence="1" id="KW-0378">Hydrolase</keyword>
<evidence type="ECO:0000313" key="6">
    <source>
        <dbReference type="EMBL" id="MBC8596205.1"/>
    </source>
</evidence>
<comment type="caution">
    <text evidence="6">The sequence shown here is derived from an EMBL/GenBank/DDBJ whole genome shotgun (WGS) entry which is preliminary data.</text>
</comment>
<keyword evidence="3" id="KW-0732">Signal</keyword>
<keyword evidence="2" id="KW-0326">Glycosidase</keyword>
<evidence type="ECO:0000313" key="7">
    <source>
        <dbReference type="Proteomes" id="UP000647416"/>
    </source>
</evidence>
<dbReference type="Proteomes" id="UP000647416">
    <property type="component" value="Unassembled WGS sequence"/>
</dbReference>
<name>A0A926IT51_9FIRM</name>
<evidence type="ECO:0000259" key="5">
    <source>
        <dbReference type="Pfam" id="PF02449"/>
    </source>
</evidence>
<evidence type="ECO:0000256" key="2">
    <source>
        <dbReference type="ARBA" id="ARBA00023295"/>
    </source>
</evidence>
<organism evidence="6 7">
    <name type="scientific">Qingrenia yutianensis</name>
    <dbReference type="NCBI Taxonomy" id="2763676"/>
    <lineage>
        <taxon>Bacteria</taxon>
        <taxon>Bacillati</taxon>
        <taxon>Bacillota</taxon>
        <taxon>Clostridia</taxon>
        <taxon>Eubacteriales</taxon>
        <taxon>Oscillospiraceae</taxon>
        <taxon>Qingrenia</taxon>
    </lineage>
</organism>
<dbReference type="InterPro" id="IPR013529">
    <property type="entry name" value="Glyco_hydro_42_N"/>
</dbReference>
<sequence>MFKKFTALCIAVIFAVMQAPFACAQTEKKAEVTDFCLYNLQNNPIMGKIEKNTEFYFTANVKNTSGEPLTAKAYLAVFEKGTNALADVFESADLILENGEKSLIRTDGKIPSDIADEYFIKIFVFEKTTLTPLCNAVSFDASGAYETEGYNGGYLSRDIIIDPSFEDDSRSVMGWNPRSASEIQRTADYAFDKNYSCKVSNRVWASDAIRQDITENLKKSGSGEYRVRYSVLTAAVDVNFQIIIALYDKNGVRTSAKPVPWNALYIKTDAEHKNQWMSAEKSVNINVPENFYSAEVYVEMLNNISDFYIDFCSIRKVITYGEYLAENAYFCEIDTARELENLIGKKSDYVSIHPKDTNEVLKNPYKGLNYYTTKLDFSQLNLSGDGAKISNVVYARYGWAALEPEDGVYNFDQIEENINYCAENGMMLGIGIGSTVCYNSASDYRQDTPGWLFTKYGAKSYDLKIGNNYLKIPYYNDAVFLEKMQRFLDKFAERFNGNENIAYVDMRVYGNWGEWHFYSSVFDGYRNSVTYTDEDFKRLVDLFKNFRLPLAMFTSNTMALNYASDTLNAGIRVDGTMNPGERDEHLKLKRFDGKNFAVAEWFAQPETFYPAGTYNGKTYSKGKYSKYFGYLPTFIEKTIREGAVSYISLGYWNPEDFYKMFPDLSKRMANETGYWFKPISFKYPKNFADGYFMMAVKNDGSAPLYAGYKQNSGVKLALADADGNILEKITLDANPKNWKAGEISYITQKISFKNKQNAGHIYLGVFSDADAENPDIKLGITAECKNGWYDICHTENAENTSDNRLYYSSLAFAEDGCGYRDLRYAFDGSADTYFASEVRKGEYFEVDFGEYENISSIVINAKEKTNAKIFVYAKSDGALRKITEINGLNAGENTLTLSCETSKIRFTFGETRLGESIKISSIKMN</sequence>
<accession>A0A926IT51</accession>
<reference evidence="6" key="1">
    <citation type="submission" date="2020-08" db="EMBL/GenBank/DDBJ databases">
        <title>Genome public.</title>
        <authorList>
            <person name="Liu C."/>
            <person name="Sun Q."/>
        </authorList>
    </citation>
    <scope>NUCLEOTIDE SEQUENCE</scope>
    <source>
        <strain evidence="6">NSJ-50</strain>
    </source>
</reference>
<dbReference type="SUPFAM" id="SSF49785">
    <property type="entry name" value="Galactose-binding domain-like"/>
    <property type="match status" value="2"/>
</dbReference>
<evidence type="ECO:0000259" key="4">
    <source>
        <dbReference type="Pfam" id="PF02018"/>
    </source>
</evidence>
<dbReference type="GO" id="GO:0005975">
    <property type="term" value="P:carbohydrate metabolic process"/>
    <property type="evidence" value="ECO:0007669"/>
    <property type="project" value="InterPro"/>
</dbReference>
<feature type="chain" id="PRO_5037059439" evidence="3">
    <location>
        <begin position="25"/>
        <end position="925"/>
    </location>
</feature>
<feature type="domain" description="Glycoside hydrolase family 42 N-terminal" evidence="5">
    <location>
        <begin position="388"/>
        <end position="504"/>
    </location>
</feature>
<feature type="signal peptide" evidence="3">
    <location>
        <begin position="1"/>
        <end position="24"/>
    </location>
</feature>
<proteinExistence type="predicted"/>
<gene>
    <name evidence="6" type="ORF">H8706_04885</name>
</gene>
<dbReference type="SUPFAM" id="SSF51445">
    <property type="entry name" value="(Trans)glycosidases"/>
    <property type="match status" value="1"/>
</dbReference>
<dbReference type="Pfam" id="PF02018">
    <property type="entry name" value="CBM_4_9"/>
    <property type="match status" value="1"/>
</dbReference>
<dbReference type="GO" id="GO:0004565">
    <property type="term" value="F:beta-galactosidase activity"/>
    <property type="evidence" value="ECO:0007669"/>
    <property type="project" value="InterPro"/>
</dbReference>
<keyword evidence="7" id="KW-1185">Reference proteome</keyword>
<dbReference type="InterPro" id="IPR017853">
    <property type="entry name" value="GH"/>
</dbReference>
<dbReference type="GO" id="GO:0009341">
    <property type="term" value="C:beta-galactosidase complex"/>
    <property type="evidence" value="ECO:0007669"/>
    <property type="project" value="InterPro"/>
</dbReference>
<feature type="domain" description="CBM-cenC" evidence="4">
    <location>
        <begin position="158"/>
        <end position="300"/>
    </location>
</feature>
<dbReference type="AlphaFoldDB" id="A0A926IT51"/>